<dbReference type="PANTHER" id="PTHR32347:SF14">
    <property type="entry name" value="EFFLUX SYSTEM COMPONENT YKNX-RELATED"/>
    <property type="match status" value="1"/>
</dbReference>
<evidence type="ECO:0000256" key="4">
    <source>
        <dbReference type="SAM" id="SignalP"/>
    </source>
</evidence>
<dbReference type="Pfam" id="PF25917">
    <property type="entry name" value="BSH_RND"/>
    <property type="match status" value="1"/>
</dbReference>
<gene>
    <name evidence="6" type="ORF">NC799_14005</name>
</gene>
<dbReference type="Gene3D" id="2.40.50.100">
    <property type="match status" value="1"/>
</dbReference>
<keyword evidence="2 3" id="KW-0175">Coiled coil</keyword>
<dbReference type="PANTHER" id="PTHR32347">
    <property type="entry name" value="EFFLUX SYSTEM COMPONENT YKNX-RELATED"/>
    <property type="match status" value="1"/>
</dbReference>
<feature type="signal peptide" evidence="4">
    <location>
        <begin position="1"/>
        <end position="29"/>
    </location>
</feature>
<evidence type="ECO:0000259" key="5">
    <source>
        <dbReference type="Pfam" id="PF25917"/>
    </source>
</evidence>
<dbReference type="PROSITE" id="PS51257">
    <property type="entry name" value="PROKAR_LIPOPROTEIN"/>
    <property type="match status" value="1"/>
</dbReference>
<dbReference type="GO" id="GO:0030313">
    <property type="term" value="C:cell envelope"/>
    <property type="evidence" value="ECO:0007669"/>
    <property type="project" value="UniProtKB-SubCell"/>
</dbReference>
<dbReference type="InterPro" id="IPR050465">
    <property type="entry name" value="UPF0194_transport"/>
</dbReference>
<proteinExistence type="predicted"/>
<dbReference type="RefSeq" id="WP_272447066.1">
    <property type="nucleotide sequence ID" value="NZ_JAMQKC010000017.1"/>
</dbReference>
<name>A0A9X3WJ44_9BACI</name>
<feature type="domain" description="Multidrug resistance protein MdtA-like barrel-sandwich hybrid" evidence="5">
    <location>
        <begin position="86"/>
        <end position="193"/>
    </location>
</feature>
<sequence>MKRKKVQLLNGKRKWILSLLGTSMLFLSACSLLPKEEEVLAPPLAEPAEINYETKAAQLNKIVKKVDGVGNLVPSSQENLSFTEMGGRLEKLYVTSGDQVKEGQLLAEINTGNLTYEIKQTEISLEKAKLQLAQLKNQDADDYAIQIAELDIQSVELRLQQMKEQSSNAKIVSPINGFVTYVTKKKRGDMVNTFEELIQVADPTKLQVMYTATSPLDLSEVTVGMMASVIFNDKKVEGEVVQTPSDVPEAAIEKNPVLQRSILINTTELPANSKAGNTVDIEVVLQEKENALTIPRGALRSAFGREYVQVLTDETKKEVDIQKGIVTSTEVEVLKGLEEGDLVILK</sequence>
<reference evidence="6" key="1">
    <citation type="submission" date="2022-06" db="EMBL/GenBank/DDBJ databases">
        <title>Aquibacillus sp. a new bacterium isolated from soil saline samples.</title>
        <authorList>
            <person name="Galisteo C."/>
            <person name="De La Haba R."/>
            <person name="Sanchez-Porro C."/>
            <person name="Ventosa A."/>
        </authorList>
    </citation>
    <scope>NUCLEOTIDE SEQUENCE</scope>
    <source>
        <strain evidence="6">3ASR75-54</strain>
    </source>
</reference>
<dbReference type="InterPro" id="IPR058625">
    <property type="entry name" value="MdtA-like_BSH"/>
</dbReference>
<dbReference type="SUPFAM" id="SSF111369">
    <property type="entry name" value="HlyD-like secretion proteins"/>
    <property type="match status" value="1"/>
</dbReference>
<comment type="subcellular location">
    <subcellularLocation>
        <location evidence="1">Cell envelope</location>
    </subcellularLocation>
</comment>
<feature type="chain" id="PRO_5040808721" evidence="4">
    <location>
        <begin position="30"/>
        <end position="346"/>
    </location>
</feature>
<dbReference type="Proteomes" id="UP001145069">
    <property type="component" value="Unassembled WGS sequence"/>
</dbReference>
<evidence type="ECO:0000313" key="6">
    <source>
        <dbReference type="EMBL" id="MDC3418006.1"/>
    </source>
</evidence>
<evidence type="ECO:0000256" key="2">
    <source>
        <dbReference type="ARBA" id="ARBA00023054"/>
    </source>
</evidence>
<evidence type="ECO:0000256" key="3">
    <source>
        <dbReference type="SAM" id="Coils"/>
    </source>
</evidence>
<dbReference type="AlphaFoldDB" id="A0A9X3WJ44"/>
<feature type="coiled-coil region" evidence="3">
    <location>
        <begin position="118"/>
        <end position="172"/>
    </location>
</feature>
<organism evidence="6 7">
    <name type="scientific">Aquibacillus salsiterrae</name>
    <dbReference type="NCBI Taxonomy" id="2950439"/>
    <lineage>
        <taxon>Bacteria</taxon>
        <taxon>Bacillati</taxon>
        <taxon>Bacillota</taxon>
        <taxon>Bacilli</taxon>
        <taxon>Bacillales</taxon>
        <taxon>Bacillaceae</taxon>
        <taxon>Aquibacillus</taxon>
    </lineage>
</organism>
<keyword evidence="4" id="KW-0732">Signal</keyword>
<protein>
    <submittedName>
        <fullName evidence="6">Efflux RND transporter periplasmic adaptor subunit</fullName>
    </submittedName>
</protein>
<comment type="caution">
    <text evidence="6">The sequence shown here is derived from an EMBL/GenBank/DDBJ whole genome shotgun (WGS) entry which is preliminary data.</text>
</comment>
<keyword evidence="7" id="KW-1185">Reference proteome</keyword>
<evidence type="ECO:0000313" key="7">
    <source>
        <dbReference type="Proteomes" id="UP001145069"/>
    </source>
</evidence>
<dbReference type="EMBL" id="JAMQKC010000017">
    <property type="protein sequence ID" value="MDC3418006.1"/>
    <property type="molecule type" value="Genomic_DNA"/>
</dbReference>
<dbReference type="Gene3D" id="2.40.420.20">
    <property type="match status" value="1"/>
</dbReference>
<accession>A0A9X3WJ44</accession>
<evidence type="ECO:0000256" key="1">
    <source>
        <dbReference type="ARBA" id="ARBA00004196"/>
    </source>
</evidence>